<dbReference type="Pfam" id="PF01841">
    <property type="entry name" value="Transglut_core"/>
    <property type="match status" value="1"/>
</dbReference>
<name>A0A410DZU7_9CLOT</name>
<dbReference type="KEGG" id="cmah:C1I91_24830"/>
<feature type="transmembrane region" description="Helical" evidence="2">
    <location>
        <begin position="628"/>
        <end position="648"/>
    </location>
</feature>
<feature type="transmembrane region" description="Helical" evidence="2">
    <location>
        <begin position="65"/>
        <end position="94"/>
    </location>
</feature>
<feature type="compositionally biased region" description="Low complexity" evidence="1">
    <location>
        <begin position="589"/>
        <end position="603"/>
    </location>
</feature>
<evidence type="ECO:0000313" key="4">
    <source>
        <dbReference type="EMBL" id="QAA34596.1"/>
    </source>
</evidence>
<dbReference type="EMBL" id="CP025746">
    <property type="protein sequence ID" value="QAA34596.1"/>
    <property type="molecule type" value="Genomic_DNA"/>
</dbReference>
<dbReference type="Gene3D" id="3.10.620.30">
    <property type="match status" value="1"/>
</dbReference>
<keyword evidence="2" id="KW-0472">Membrane</keyword>
<gene>
    <name evidence="4" type="ORF">C1I91_24830</name>
</gene>
<feature type="domain" description="Transglutaminase-like" evidence="3">
    <location>
        <begin position="486"/>
        <end position="556"/>
    </location>
</feature>
<feature type="transmembrane region" description="Helical" evidence="2">
    <location>
        <begin position="165"/>
        <end position="186"/>
    </location>
</feature>
<dbReference type="Proteomes" id="UP000286268">
    <property type="component" value="Chromosome"/>
</dbReference>
<reference evidence="4 5" key="1">
    <citation type="submission" date="2018-01" db="EMBL/GenBank/DDBJ databases">
        <title>Genome Sequencing and Assembly of Anaerobacter polyendosporus strain CT4.</title>
        <authorList>
            <person name="Tachaapaikoon C."/>
            <person name="Sutheeworapong S."/>
            <person name="Jenjaroenpun P."/>
            <person name="Wongsurawat T."/>
            <person name="Nookeaw I."/>
            <person name="Cheawchanlertfa P."/>
            <person name="Kosugi A."/>
            <person name="Cheevadhanarak S."/>
            <person name="Ratanakhanokchai K."/>
        </authorList>
    </citation>
    <scope>NUCLEOTIDE SEQUENCE [LARGE SCALE GENOMIC DNA]</scope>
    <source>
        <strain evidence="4 5">CT4</strain>
    </source>
</reference>
<accession>A0A410DZU7</accession>
<dbReference type="RefSeq" id="WP_128215310.1">
    <property type="nucleotide sequence ID" value="NZ_CP025746.1"/>
</dbReference>
<keyword evidence="2" id="KW-1133">Transmembrane helix</keyword>
<dbReference type="AlphaFoldDB" id="A0A410DZU7"/>
<keyword evidence="2" id="KW-0812">Transmembrane</keyword>
<dbReference type="InterPro" id="IPR002931">
    <property type="entry name" value="Transglutaminase-like"/>
</dbReference>
<organism evidence="4 5">
    <name type="scientific">Clostridium manihotivorum</name>
    <dbReference type="NCBI Taxonomy" id="2320868"/>
    <lineage>
        <taxon>Bacteria</taxon>
        <taxon>Bacillati</taxon>
        <taxon>Bacillota</taxon>
        <taxon>Clostridia</taxon>
        <taxon>Eubacteriales</taxon>
        <taxon>Clostridiaceae</taxon>
        <taxon>Clostridium</taxon>
    </lineage>
</organism>
<dbReference type="InterPro" id="IPR052901">
    <property type="entry name" value="Bact_TGase-like"/>
</dbReference>
<evidence type="ECO:0000259" key="3">
    <source>
        <dbReference type="SMART" id="SM00460"/>
    </source>
</evidence>
<dbReference type="PANTHER" id="PTHR42736">
    <property type="entry name" value="PROTEIN-GLUTAMINE GAMMA-GLUTAMYLTRANSFERASE"/>
    <property type="match status" value="1"/>
</dbReference>
<evidence type="ECO:0000313" key="5">
    <source>
        <dbReference type="Proteomes" id="UP000286268"/>
    </source>
</evidence>
<feature type="transmembrane region" description="Helical" evidence="2">
    <location>
        <begin position="114"/>
        <end position="134"/>
    </location>
</feature>
<feature type="transmembrane region" description="Helical" evidence="2">
    <location>
        <begin position="9"/>
        <end position="29"/>
    </location>
</feature>
<dbReference type="InterPro" id="IPR038765">
    <property type="entry name" value="Papain-like_cys_pep_sf"/>
</dbReference>
<sequence length="749" mass="85530">MEWIKEKSLNIIVSFLNILLVILTLRACLDIDGTNYFFIIILFLIGLSIYWVYDEKVKSLEKKLILTMGLLCFILLLTIVFKLFITSFVVNGITRNMNLINANMRAGRSSDFSLIENLLTIIIPTATPIIMWMLKRGLADILVLVNIIIMTLYWYLGYYEEINKVMYLFVFVSMVTYGINHFGVYIKKLKRKEIKNNIISSRVLASVITLAVVTSIVISVIPKSASGRFSKIITDKVVENIADNGGNLGNPDKYGYSLAKSGYADTSKILGGPISIDDREALKLEYKGSNKSPIYLKGSVKDKYTGSAWVPDYKQIEKADSMDQSYNNSFVGTNVETMTIHPDYVTTTTLFAPYYPFFVKLKYNSDNATYVDKANEAFYAQRPIKTEYTINFYSRSDYDTFLDQAPTKPEAIQTVALFNNGDLSNYLQLPDTITQRTVDLVSQIVKGASSNAEKTYKIKEYLTNNYQYSLDVSSVPDGRDFVDYFLFEEKKGYCVYFATAMTVMCRIAGIPARYVEGFKATTDKPYNNMYKVTNEDAHAWSEVYLGGQQIQGDHVARTVVFTKVDTAPSAYQYRHKKTVDNDSVASAVSGGDIKSSSSNSSKTSIKDKEQDNKLASEDKAYYYKYIKIILPIAIVLIYFLVRIVAFNLRKQKVYKYSSLIPLYEYSLSRLRKIKITKDLSETDLEFAENISDEKLSVMLKELIDNIYREFYGEEKNLNYNRSDLVNYIESILKDNQGNIKYVIRKYVLF</sequence>
<keyword evidence="5" id="KW-1185">Reference proteome</keyword>
<dbReference type="PANTHER" id="PTHR42736:SF1">
    <property type="entry name" value="PROTEIN-GLUTAMINE GAMMA-GLUTAMYLTRANSFERASE"/>
    <property type="match status" value="1"/>
</dbReference>
<dbReference type="OrthoDB" id="9804872at2"/>
<feature type="region of interest" description="Disordered" evidence="1">
    <location>
        <begin position="588"/>
        <end position="609"/>
    </location>
</feature>
<proteinExistence type="predicted"/>
<protein>
    <recommendedName>
        <fullName evidence="3">Transglutaminase-like domain-containing protein</fullName>
    </recommendedName>
</protein>
<feature type="transmembrane region" description="Helical" evidence="2">
    <location>
        <begin position="141"/>
        <end position="159"/>
    </location>
</feature>
<evidence type="ECO:0000256" key="1">
    <source>
        <dbReference type="SAM" id="MobiDB-lite"/>
    </source>
</evidence>
<feature type="transmembrane region" description="Helical" evidence="2">
    <location>
        <begin position="35"/>
        <end position="53"/>
    </location>
</feature>
<evidence type="ECO:0000256" key="2">
    <source>
        <dbReference type="SAM" id="Phobius"/>
    </source>
</evidence>
<dbReference type="SMART" id="SM00460">
    <property type="entry name" value="TGc"/>
    <property type="match status" value="1"/>
</dbReference>
<dbReference type="SUPFAM" id="SSF54001">
    <property type="entry name" value="Cysteine proteinases"/>
    <property type="match status" value="1"/>
</dbReference>
<feature type="transmembrane region" description="Helical" evidence="2">
    <location>
        <begin position="198"/>
        <end position="221"/>
    </location>
</feature>